<dbReference type="eggNOG" id="COG0450">
    <property type="taxonomic scope" value="Bacteria"/>
</dbReference>
<dbReference type="EMBL" id="CM001167">
    <property type="protein sequence ID" value="EGJ71233.1"/>
    <property type="molecule type" value="Genomic_DNA"/>
</dbReference>
<dbReference type="Proteomes" id="UP000018439">
    <property type="component" value="Chromosome"/>
</dbReference>
<reference evidence="2 3" key="1">
    <citation type="journal article" date="2011" name="Stand. Genomic Sci.">
        <title>Non-contiguous finished genome sequence of Bacteroides coprosuis type strain (PC139).</title>
        <authorList>
            <person name="Land M."/>
            <person name="Held B."/>
            <person name="Gronow S."/>
            <person name="Abt B."/>
            <person name="Lucas S."/>
            <person name="Del Rio T.G."/>
            <person name="Nolan M."/>
            <person name="Tice H."/>
            <person name="Cheng J.F."/>
            <person name="Pitluck S."/>
            <person name="Liolios K."/>
            <person name="Pagani I."/>
            <person name="Ivanova N."/>
            <person name="Mavromatis K."/>
            <person name="Mikhailova N."/>
            <person name="Pati A."/>
            <person name="Tapia R."/>
            <person name="Han C."/>
            <person name="Goodwin L."/>
            <person name="Chen A."/>
            <person name="Palaniappan K."/>
            <person name="Hauser L."/>
            <person name="Brambilla E.M."/>
            <person name="Rohde M."/>
            <person name="Goker M."/>
            <person name="Detter J.C."/>
            <person name="Woyke T."/>
            <person name="Bristow J."/>
            <person name="Eisen J.A."/>
            <person name="Markowitz V."/>
            <person name="Hugenholtz P."/>
            <person name="Kyrpides N.C."/>
            <person name="Klenk H.P."/>
            <person name="Lapidus A."/>
        </authorList>
    </citation>
    <scope>NUCLEOTIDE SEQUENCE [LARGE SCALE GENOMIC DNA]</scope>
    <source>
        <strain evidence="2 3">DSM 18011</strain>
    </source>
</reference>
<dbReference type="InterPro" id="IPR013766">
    <property type="entry name" value="Thioredoxin_domain"/>
</dbReference>
<dbReference type="SUPFAM" id="SSF52833">
    <property type="entry name" value="Thioredoxin-like"/>
    <property type="match status" value="1"/>
</dbReference>
<dbReference type="OrthoDB" id="1118748at2"/>
<dbReference type="Pfam" id="PF00578">
    <property type="entry name" value="AhpC-TSA"/>
    <property type="match status" value="1"/>
</dbReference>
<evidence type="ECO:0000313" key="2">
    <source>
        <dbReference type="EMBL" id="EGJ71233.1"/>
    </source>
</evidence>
<dbReference type="HOGENOM" id="CLU_042529_11_2_10"/>
<feature type="domain" description="Thioredoxin" evidence="1">
    <location>
        <begin position="29"/>
        <end position="174"/>
    </location>
</feature>
<dbReference type="Gene3D" id="3.40.30.10">
    <property type="entry name" value="Glutaredoxin"/>
    <property type="match status" value="1"/>
</dbReference>
<dbReference type="InterPro" id="IPR036249">
    <property type="entry name" value="Thioredoxin-like_sf"/>
</dbReference>
<organism evidence="2 3">
    <name type="scientific">Bacteroides coprosuis DSM 18011</name>
    <dbReference type="NCBI Taxonomy" id="679937"/>
    <lineage>
        <taxon>Bacteria</taxon>
        <taxon>Pseudomonadati</taxon>
        <taxon>Bacteroidota</taxon>
        <taxon>Bacteroidia</taxon>
        <taxon>Bacteroidales</taxon>
        <taxon>Bacteroidaceae</taxon>
        <taxon>Bacteroides</taxon>
    </lineage>
</organism>
<proteinExistence type="predicted"/>
<dbReference type="InterPro" id="IPR000866">
    <property type="entry name" value="AhpC/TSA"/>
</dbReference>
<evidence type="ECO:0000259" key="1">
    <source>
        <dbReference type="PROSITE" id="PS51352"/>
    </source>
</evidence>
<keyword evidence="3" id="KW-1185">Reference proteome</keyword>
<name>F3ZTK2_9BACE</name>
<dbReference type="AlphaFoldDB" id="F3ZTK2"/>
<protein>
    <submittedName>
        <fullName evidence="2">Alkyl hydroperoxide reductase/ Thiol specific antioxidant/ Mal allergen</fullName>
    </submittedName>
</protein>
<accession>F3ZTK2</accession>
<gene>
    <name evidence="2" type="ORF">Bcop_1026</name>
</gene>
<dbReference type="PROSITE" id="PS51352">
    <property type="entry name" value="THIOREDOXIN_2"/>
    <property type="match status" value="1"/>
</dbReference>
<dbReference type="STRING" id="679937.Bcop_1026"/>
<evidence type="ECO:0000313" key="3">
    <source>
        <dbReference type="Proteomes" id="UP000018439"/>
    </source>
</evidence>
<sequence length="190" mass="21338">MRHVKWIFVVLLASSLTSFVDKGKSTGGLNVGDVAPDIDIEPTSNKANNADFSLSDVKGKYVLLSFWASYDAQSRMQNIKMSNVLKSTDLSIEMVSISFDEFSSIYKETLRIDNINTSNCYLVPDGNKSTIYKTYKLDRGFKNYLLDEDGVIIAKDITAAELPTLLRMASSYYTDARALKREGYNLRVKI</sequence>